<dbReference type="RefSeq" id="YP_005087039.1">
    <property type="nucleotide sequence ID" value="NC_016651.1"/>
</dbReference>
<dbReference type="EMBL" id="JN116822">
    <property type="protein sequence ID" value="AEV51849.1"/>
    <property type="molecule type" value="Genomic_DNA"/>
</dbReference>
<dbReference type="OrthoDB" id="27599at10239"/>
<dbReference type="KEGG" id="vg:11541242"/>
<name>G9FGW0_9CAUD</name>
<accession>G9FGW0</accession>
<evidence type="ECO:0000313" key="1">
    <source>
        <dbReference type="EMBL" id="AEV51849.1"/>
    </source>
</evidence>
<sequence length="203" mass="21515">MPTTTPNYGIPVPLDTDPVYLGAKYIRDAMNAVDAKLATFAGAIGGEPTPGLNTCKLVRTTAQSIPPNAGTYIDFQAAEFDKRSDNTTSPYTTGGYVCRSRGIYLAVANLPWGFSTTGARNVRIMKQLSGTFTATSVAHNILEPVQGGLKALQATAVIECQIGDIIRMQAWHSHTANLNVLGNANIGSGDGRTSLSVVLLQRT</sequence>
<organism evidence="1 2">
    <name type="scientific">Rhodococcus phage RRH1</name>
    <dbReference type="NCBI Taxonomy" id="1109717"/>
    <lineage>
        <taxon>Viruses</taxon>
        <taxon>Duplodnaviria</taxon>
        <taxon>Heunggongvirae</taxon>
        <taxon>Uroviricota</taxon>
        <taxon>Caudoviricetes</taxon>
        <taxon>Caudoviricetes incertae sedis</taxon>
        <taxon>Edwardsroadvirus</taxon>
        <taxon>Edwardsroadvirus RRH1</taxon>
    </lineage>
</organism>
<dbReference type="GeneID" id="11541242"/>
<protein>
    <submittedName>
        <fullName evidence="1">Uncharacterized protein</fullName>
    </submittedName>
</protein>
<dbReference type="Proteomes" id="UP000005428">
    <property type="component" value="Segment"/>
</dbReference>
<keyword evidence="2" id="KW-1185">Reference proteome</keyword>
<reference evidence="1 2" key="1">
    <citation type="submission" date="2011-06" db="EMBL/GenBank/DDBJ databases">
        <title>Small but sufficient: a novel Rhodococcus phage RRH1.</title>
        <authorList>
            <person name="Petrovski S."/>
        </authorList>
    </citation>
    <scope>NUCLEOTIDE SEQUENCE [LARGE SCALE GENOMIC DNA]</scope>
</reference>
<evidence type="ECO:0000313" key="2">
    <source>
        <dbReference type="Proteomes" id="UP000005428"/>
    </source>
</evidence>
<proteinExistence type="predicted"/>